<evidence type="ECO:0000313" key="1">
    <source>
        <dbReference type="EMBL" id="GBP36947.1"/>
    </source>
</evidence>
<organism evidence="1 2">
    <name type="scientific">Eumeta variegata</name>
    <name type="common">Bagworm moth</name>
    <name type="synonym">Eumeta japonica</name>
    <dbReference type="NCBI Taxonomy" id="151549"/>
    <lineage>
        <taxon>Eukaryota</taxon>
        <taxon>Metazoa</taxon>
        <taxon>Ecdysozoa</taxon>
        <taxon>Arthropoda</taxon>
        <taxon>Hexapoda</taxon>
        <taxon>Insecta</taxon>
        <taxon>Pterygota</taxon>
        <taxon>Neoptera</taxon>
        <taxon>Endopterygota</taxon>
        <taxon>Lepidoptera</taxon>
        <taxon>Glossata</taxon>
        <taxon>Ditrysia</taxon>
        <taxon>Tineoidea</taxon>
        <taxon>Psychidae</taxon>
        <taxon>Oiketicinae</taxon>
        <taxon>Eumeta</taxon>
    </lineage>
</organism>
<dbReference type="Proteomes" id="UP000299102">
    <property type="component" value="Unassembled WGS sequence"/>
</dbReference>
<evidence type="ECO:0000313" key="2">
    <source>
        <dbReference type="Proteomes" id="UP000299102"/>
    </source>
</evidence>
<proteinExistence type="predicted"/>
<dbReference type="EMBL" id="BGZK01000326">
    <property type="protein sequence ID" value="GBP36947.1"/>
    <property type="molecule type" value="Genomic_DNA"/>
</dbReference>
<comment type="caution">
    <text evidence="1">The sequence shown here is derived from an EMBL/GenBank/DDBJ whole genome shotgun (WGS) entry which is preliminary data.</text>
</comment>
<gene>
    <name evidence="1" type="ORF">EVAR_96940_1</name>
</gene>
<accession>A0A4C1VFA2</accession>
<name>A0A4C1VFA2_EUMVA</name>
<keyword evidence="2" id="KW-1185">Reference proteome</keyword>
<protein>
    <submittedName>
        <fullName evidence="1">Uncharacterized protein</fullName>
    </submittedName>
</protein>
<sequence length="83" mass="9689">MEFRCRKVLVEKEKAWRDLLSAKANDRVQRTCSLKDKLESVFESRVPGRSDGKRPDGLALISWQRQRCLFWDATCVITFVASR</sequence>
<dbReference type="OrthoDB" id="7433202at2759"/>
<dbReference type="AlphaFoldDB" id="A0A4C1VFA2"/>
<reference evidence="1 2" key="1">
    <citation type="journal article" date="2019" name="Commun. Biol.">
        <title>The bagworm genome reveals a unique fibroin gene that provides high tensile strength.</title>
        <authorList>
            <person name="Kono N."/>
            <person name="Nakamura H."/>
            <person name="Ohtoshi R."/>
            <person name="Tomita M."/>
            <person name="Numata K."/>
            <person name="Arakawa K."/>
        </authorList>
    </citation>
    <scope>NUCLEOTIDE SEQUENCE [LARGE SCALE GENOMIC DNA]</scope>
</reference>